<dbReference type="OrthoDB" id="1433902at2759"/>
<accession>A0A8K0MJN9</accession>
<dbReference type="EMBL" id="VOIH02000004">
    <property type="protein sequence ID" value="KAF3448163.1"/>
    <property type="molecule type" value="Genomic_DNA"/>
</dbReference>
<reference evidence="1" key="1">
    <citation type="submission" date="2020-03" db="EMBL/GenBank/DDBJ databases">
        <title>A high-quality chromosome-level genome assembly of a woody plant with both climbing and erect habits, Rhamnella rubrinervis.</title>
        <authorList>
            <person name="Lu Z."/>
            <person name="Yang Y."/>
            <person name="Zhu X."/>
            <person name="Sun Y."/>
        </authorList>
    </citation>
    <scope>NUCLEOTIDE SEQUENCE</scope>
    <source>
        <strain evidence="1">BYM</strain>
        <tissue evidence="1">Leaf</tissue>
    </source>
</reference>
<keyword evidence="2" id="KW-1185">Reference proteome</keyword>
<evidence type="ECO:0000313" key="1">
    <source>
        <dbReference type="EMBL" id="KAF3448163.1"/>
    </source>
</evidence>
<sequence length="189" mass="21565">MVILRKKQEITKGKEGEEGSAIVVAYSHPFSSLLRSQELAFAILIRSSSLTKRVLQFLETRFEVRQSSVMSAGMSRLIRGVGLRLLRRALGGHVLVVSRQDKEDPYKDPSEEKCFDRLRNVANAAIRLFDFLVNAANHGFPQSNKISGVVEQFKRFRPLAFKGSFNPLVRKDWIREMKKTFTFIECTEA</sequence>
<dbReference type="Proteomes" id="UP000796880">
    <property type="component" value="Unassembled WGS sequence"/>
</dbReference>
<organism evidence="1 2">
    <name type="scientific">Rhamnella rubrinervis</name>
    <dbReference type="NCBI Taxonomy" id="2594499"/>
    <lineage>
        <taxon>Eukaryota</taxon>
        <taxon>Viridiplantae</taxon>
        <taxon>Streptophyta</taxon>
        <taxon>Embryophyta</taxon>
        <taxon>Tracheophyta</taxon>
        <taxon>Spermatophyta</taxon>
        <taxon>Magnoliopsida</taxon>
        <taxon>eudicotyledons</taxon>
        <taxon>Gunneridae</taxon>
        <taxon>Pentapetalae</taxon>
        <taxon>rosids</taxon>
        <taxon>fabids</taxon>
        <taxon>Rosales</taxon>
        <taxon>Rhamnaceae</taxon>
        <taxon>rhamnoid group</taxon>
        <taxon>Rhamneae</taxon>
        <taxon>Rhamnella</taxon>
    </lineage>
</organism>
<comment type="caution">
    <text evidence="1">The sequence shown here is derived from an EMBL/GenBank/DDBJ whole genome shotgun (WGS) entry which is preliminary data.</text>
</comment>
<name>A0A8K0MJN9_9ROSA</name>
<gene>
    <name evidence="1" type="ORF">FNV43_RR08874</name>
</gene>
<dbReference type="AlphaFoldDB" id="A0A8K0MJN9"/>
<evidence type="ECO:0000313" key="2">
    <source>
        <dbReference type="Proteomes" id="UP000796880"/>
    </source>
</evidence>
<protein>
    <submittedName>
        <fullName evidence="1">Uncharacterized protein</fullName>
    </submittedName>
</protein>
<proteinExistence type="predicted"/>